<name>A0ABW7FW56_9BURK</name>
<dbReference type="SUPFAM" id="SSF56935">
    <property type="entry name" value="Porins"/>
    <property type="match status" value="1"/>
</dbReference>
<keyword evidence="16" id="KW-1185">Reference proteome</keyword>
<evidence type="ECO:0000256" key="3">
    <source>
        <dbReference type="ARBA" id="ARBA00022448"/>
    </source>
</evidence>
<dbReference type="InterPro" id="IPR012910">
    <property type="entry name" value="Plug_dom"/>
</dbReference>
<comment type="subcellular location">
    <subcellularLocation>
        <location evidence="1 10">Cell outer membrane</location>
        <topology evidence="1 10">Multi-pass membrane protein</topology>
    </subcellularLocation>
</comment>
<keyword evidence="5 10" id="KW-0812">Transmembrane</keyword>
<evidence type="ECO:0000256" key="10">
    <source>
        <dbReference type="PROSITE-ProRule" id="PRU01360"/>
    </source>
</evidence>
<evidence type="ECO:0000256" key="8">
    <source>
        <dbReference type="ARBA" id="ARBA00023170"/>
    </source>
</evidence>
<evidence type="ECO:0000256" key="7">
    <source>
        <dbReference type="ARBA" id="ARBA00023136"/>
    </source>
</evidence>
<dbReference type="Proteomes" id="UP001606099">
    <property type="component" value="Unassembled WGS sequence"/>
</dbReference>
<evidence type="ECO:0000259" key="14">
    <source>
        <dbReference type="Pfam" id="PF07715"/>
    </source>
</evidence>
<proteinExistence type="inferred from homology"/>
<comment type="similarity">
    <text evidence="2 10 11">Belongs to the TonB-dependent receptor family.</text>
</comment>
<evidence type="ECO:0000256" key="5">
    <source>
        <dbReference type="ARBA" id="ARBA00022692"/>
    </source>
</evidence>
<reference evidence="15 16" key="1">
    <citation type="submission" date="2024-08" db="EMBL/GenBank/DDBJ databases">
        <authorList>
            <person name="Lu H."/>
        </authorList>
    </citation>
    <scope>NUCLEOTIDE SEQUENCE [LARGE SCALE GENOMIC DNA]</scope>
    <source>
        <strain evidence="15 16">BYS180W</strain>
    </source>
</reference>
<keyword evidence="6 11" id="KW-0798">TonB box</keyword>
<evidence type="ECO:0000256" key="1">
    <source>
        <dbReference type="ARBA" id="ARBA00004571"/>
    </source>
</evidence>
<dbReference type="PANTHER" id="PTHR32552:SF82">
    <property type="entry name" value="FCUA PROTEIN"/>
    <property type="match status" value="1"/>
</dbReference>
<accession>A0ABW7FW56</accession>
<dbReference type="NCBIfam" id="TIGR01783">
    <property type="entry name" value="TonB-siderophor"/>
    <property type="match status" value="1"/>
</dbReference>
<organism evidence="15 16">
    <name type="scientific">Roseateles rivi</name>
    <dbReference type="NCBI Taxonomy" id="3299028"/>
    <lineage>
        <taxon>Bacteria</taxon>
        <taxon>Pseudomonadati</taxon>
        <taxon>Pseudomonadota</taxon>
        <taxon>Betaproteobacteria</taxon>
        <taxon>Burkholderiales</taxon>
        <taxon>Sphaerotilaceae</taxon>
        <taxon>Roseateles</taxon>
    </lineage>
</organism>
<keyword evidence="9 10" id="KW-0998">Cell outer membrane</keyword>
<gene>
    <name evidence="15" type="ORF">ACG0Z6_09880</name>
</gene>
<dbReference type="Gene3D" id="2.40.170.20">
    <property type="entry name" value="TonB-dependent receptor, beta-barrel domain"/>
    <property type="match status" value="1"/>
</dbReference>
<dbReference type="RefSeq" id="WP_394460874.1">
    <property type="nucleotide sequence ID" value="NZ_JBIGHZ010000003.1"/>
</dbReference>
<sequence>MAKQFTAIQMNRKHRQHTMAQATTLVALSLATLANAQTENSQTSLDRVVVSAKREALYVNRDVNAGALGVQPLHELPFSIGSYGRELMDNQRARTAQDVLKNDPSVQPASFGGAYDGIAVRGFSANAINSVRRDGLLTSVYADIPLENMERVDILKGLSGFLYGVGEPSGLVNYVLKRPTRVIFANVDVELRSHGGRYAHVDAGGSLGSGSPMGYRLNMAGEEQGDFTHAGDMSRAMASAAFDFKLAHGTLLRIDADHQHKKIAAQPVIGPRSDGTLVPANSLDPRALLGQPWGQYRTDASNIGARLEHTLNDAWHLIGQIGYSTTRRDAAFPGLYEVSPNGQVLSGDYYFSPAQKFTALSAQAFANGRLEIGGMRHDVVLGISDSTLKTKDGGWFPNDGLTVGNIYAPVYSARPDFSDPPTKNQSATQQPSIFVSDTISFNSQWRLLLGARYIAYQNESQRAGAAPRDYRVKVTVPSAGLVWLPSPSLTLYTSITEGLEQGAYAPNAAANRGERLDPIRSNQLETGLKWQPARGLAATAAWFTIDKPLQATDPKDKLFKTLGRQRHRGIELALNGEISPSLSAVAGLSWLDATMQDTGDTRQGKRPSNVAKLQANVWLDWRLPSLPGLSINSGLIHIGDRPLDQANAVKVPAYTRWDAGARYTAEVLGVATTWRLQIQNLSDRRYWENVNYGGVLAGASRTVRLSVELQF</sequence>
<dbReference type="EMBL" id="JBIGHZ010000003">
    <property type="protein sequence ID" value="MFG6448546.1"/>
    <property type="molecule type" value="Genomic_DNA"/>
</dbReference>
<dbReference type="CDD" id="cd01347">
    <property type="entry name" value="ligand_gated_channel"/>
    <property type="match status" value="1"/>
</dbReference>
<keyword evidence="3 10" id="KW-0813">Transport</keyword>
<comment type="caution">
    <text evidence="15">The sequence shown here is derived from an EMBL/GenBank/DDBJ whole genome shotgun (WGS) entry which is preliminary data.</text>
</comment>
<evidence type="ECO:0000313" key="15">
    <source>
        <dbReference type="EMBL" id="MFG6448546.1"/>
    </source>
</evidence>
<keyword evidence="8 15" id="KW-0675">Receptor</keyword>
<keyword evidence="7 10" id="KW-0472">Membrane</keyword>
<evidence type="ECO:0000256" key="9">
    <source>
        <dbReference type="ARBA" id="ARBA00023237"/>
    </source>
</evidence>
<protein>
    <submittedName>
        <fullName evidence="15">TonB-dependent siderophore receptor</fullName>
    </submittedName>
</protein>
<evidence type="ECO:0000256" key="2">
    <source>
        <dbReference type="ARBA" id="ARBA00009810"/>
    </source>
</evidence>
<dbReference type="PROSITE" id="PS52016">
    <property type="entry name" value="TONB_DEPENDENT_REC_3"/>
    <property type="match status" value="1"/>
</dbReference>
<dbReference type="Gene3D" id="2.170.130.10">
    <property type="entry name" value="TonB-dependent receptor, plug domain"/>
    <property type="match status" value="1"/>
</dbReference>
<feature type="chain" id="PRO_5045577312" evidence="12">
    <location>
        <begin position="37"/>
        <end position="711"/>
    </location>
</feature>
<dbReference type="InterPro" id="IPR010105">
    <property type="entry name" value="TonB_sidphr_rcpt"/>
</dbReference>
<evidence type="ECO:0000256" key="12">
    <source>
        <dbReference type="SAM" id="SignalP"/>
    </source>
</evidence>
<feature type="domain" description="TonB-dependent receptor-like beta-barrel" evidence="13">
    <location>
        <begin position="270"/>
        <end position="681"/>
    </location>
</feature>
<dbReference type="InterPro" id="IPR037066">
    <property type="entry name" value="Plug_dom_sf"/>
</dbReference>
<dbReference type="InterPro" id="IPR039426">
    <property type="entry name" value="TonB-dep_rcpt-like"/>
</dbReference>
<evidence type="ECO:0000256" key="4">
    <source>
        <dbReference type="ARBA" id="ARBA00022452"/>
    </source>
</evidence>
<evidence type="ECO:0000313" key="16">
    <source>
        <dbReference type="Proteomes" id="UP001606099"/>
    </source>
</evidence>
<dbReference type="InterPro" id="IPR036942">
    <property type="entry name" value="Beta-barrel_TonB_sf"/>
</dbReference>
<dbReference type="Pfam" id="PF00593">
    <property type="entry name" value="TonB_dep_Rec_b-barrel"/>
    <property type="match status" value="1"/>
</dbReference>
<evidence type="ECO:0000256" key="11">
    <source>
        <dbReference type="RuleBase" id="RU003357"/>
    </source>
</evidence>
<dbReference type="InterPro" id="IPR000531">
    <property type="entry name" value="Beta-barrel_TonB"/>
</dbReference>
<evidence type="ECO:0000256" key="6">
    <source>
        <dbReference type="ARBA" id="ARBA00023077"/>
    </source>
</evidence>
<dbReference type="PANTHER" id="PTHR32552">
    <property type="entry name" value="FERRICHROME IRON RECEPTOR-RELATED"/>
    <property type="match status" value="1"/>
</dbReference>
<evidence type="ECO:0000259" key="13">
    <source>
        <dbReference type="Pfam" id="PF00593"/>
    </source>
</evidence>
<keyword evidence="12" id="KW-0732">Signal</keyword>
<keyword evidence="4 10" id="KW-1134">Transmembrane beta strand</keyword>
<feature type="signal peptide" evidence="12">
    <location>
        <begin position="1"/>
        <end position="36"/>
    </location>
</feature>
<dbReference type="Pfam" id="PF07715">
    <property type="entry name" value="Plug"/>
    <property type="match status" value="1"/>
</dbReference>
<feature type="domain" description="TonB-dependent receptor plug" evidence="14">
    <location>
        <begin position="74"/>
        <end position="170"/>
    </location>
</feature>